<dbReference type="PROSITE" id="PS51829">
    <property type="entry name" value="P_HOMO_B"/>
    <property type="match status" value="1"/>
</dbReference>
<feature type="signal peptide" evidence="12">
    <location>
        <begin position="1"/>
        <end position="29"/>
    </location>
</feature>
<dbReference type="Proteomes" id="UP000060787">
    <property type="component" value="Chromosome"/>
</dbReference>
<dbReference type="GO" id="GO:0006508">
    <property type="term" value="P:proteolysis"/>
    <property type="evidence" value="ECO:0007669"/>
    <property type="project" value="UniProtKB-KW"/>
</dbReference>
<evidence type="ECO:0000256" key="6">
    <source>
        <dbReference type="ARBA" id="ARBA00022801"/>
    </source>
</evidence>
<dbReference type="InterPro" id="IPR000209">
    <property type="entry name" value="Peptidase_S8/S53_dom"/>
</dbReference>
<dbReference type="SUPFAM" id="SSF49785">
    <property type="entry name" value="Galactose-binding domain-like"/>
    <property type="match status" value="1"/>
</dbReference>
<dbReference type="InterPro" id="IPR050131">
    <property type="entry name" value="Peptidase_S8_subtilisin-like"/>
</dbReference>
<dbReference type="CDD" id="cd07496">
    <property type="entry name" value="Peptidases_S8_13"/>
    <property type="match status" value="1"/>
</dbReference>
<dbReference type="eggNOG" id="COG1404">
    <property type="taxonomic scope" value="Bacteria"/>
</dbReference>
<accession>A0A0S2FEY9</accession>
<dbReference type="PANTHER" id="PTHR43806:SF11">
    <property type="entry name" value="CEREVISIN-RELATED"/>
    <property type="match status" value="1"/>
</dbReference>
<feature type="active site" description="Charge relay system" evidence="9">
    <location>
        <position position="177"/>
    </location>
</feature>
<dbReference type="EC" id="3.4.21.-" evidence="14"/>
<evidence type="ECO:0000256" key="11">
    <source>
        <dbReference type="SAM" id="MobiDB-lite"/>
    </source>
</evidence>
<dbReference type="InterPro" id="IPR008979">
    <property type="entry name" value="Galactose-bd-like_sf"/>
</dbReference>
<evidence type="ECO:0000256" key="9">
    <source>
        <dbReference type="PROSITE-ProRule" id="PRU01240"/>
    </source>
</evidence>
<evidence type="ECO:0000256" key="5">
    <source>
        <dbReference type="ARBA" id="ARBA00022729"/>
    </source>
</evidence>
<dbReference type="InterPro" id="IPR023827">
    <property type="entry name" value="Peptidase_S8_Asp-AS"/>
</dbReference>
<dbReference type="Gene3D" id="3.40.50.200">
    <property type="entry name" value="Peptidase S8/S53 domain"/>
    <property type="match status" value="1"/>
</dbReference>
<evidence type="ECO:0000256" key="8">
    <source>
        <dbReference type="ARBA" id="ARBA00023145"/>
    </source>
</evidence>
<dbReference type="GO" id="GO:0004252">
    <property type="term" value="F:serine-type endopeptidase activity"/>
    <property type="evidence" value="ECO:0007669"/>
    <property type="project" value="UniProtKB-UniRule"/>
</dbReference>
<dbReference type="PATRIC" id="fig|84531.8.peg.3990"/>
<name>A0A0S2FEY9_LYSAN</name>
<proteinExistence type="inferred from homology"/>
<dbReference type="RefSeq" id="WP_057918929.1">
    <property type="nucleotide sequence ID" value="NZ_CP011129.1"/>
</dbReference>
<dbReference type="InterPro" id="IPR034176">
    <property type="entry name" value="Peptidases_S8_13"/>
</dbReference>
<dbReference type="GO" id="GO:0005576">
    <property type="term" value="C:extracellular region"/>
    <property type="evidence" value="ECO:0007669"/>
    <property type="project" value="UniProtKB-SubCell"/>
</dbReference>
<keyword evidence="15" id="KW-1185">Reference proteome</keyword>
<evidence type="ECO:0000256" key="3">
    <source>
        <dbReference type="ARBA" id="ARBA00022525"/>
    </source>
</evidence>
<dbReference type="FunFam" id="2.60.120.260:FF:000149">
    <property type="entry name" value="Leupeptin-inactivating enzyme 1"/>
    <property type="match status" value="1"/>
</dbReference>
<evidence type="ECO:0000256" key="10">
    <source>
        <dbReference type="RuleBase" id="RU003355"/>
    </source>
</evidence>
<dbReference type="STRING" id="84531.LA76x_3983"/>
<dbReference type="InterPro" id="IPR023828">
    <property type="entry name" value="Peptidase_S8_Ser-AS"/>
</dbReference>
<evidence type="ECO:0000313" key="15">
    <source>
        <dbReference type="Proteomes" id="UP000060787"/>
    </source>
</evidence>
<keyword evidence="5 12" id="KW-0732">Signal</keyword>
<keyword evidence="6 9" id="KW-0378">Hydrolase</keyword>
<evidence type="ECO:0000259" key="13">
    <source>
        <dbReference type="PROSITE" id="PS51829"/>
    </source>
</evidence>
<dbReference type="InterPro" id="IPR036852">
    <property type="entry name" value="Peptidase_S8/S53_dom_sf"/>
</dbReference>
<dbReference type="PROSITE" id="PS51892">
    <property type="entry name" value="SUBTILASE"/>
    <property type="match status" value="1"/>
</dbReference>
<comment type="similarity">
    <text evidence="2 9 10">Belongs to the peptidase S8 family.</text>
</comment>
<dbReference type="InterPro" id="IPR002884">
    <property type="entry name" value="P_dom"/>
</dbReference>
<dbReference type="PRINTS" id="PR00723">
    <property type="entry name" value="SUBTILISIN"/>
</dbReference>
<feature type="chain" id="PRO_5006597538" evidence="12">
    <location>
        <begin position="30"/>
        <end position="591"/>
    </location>
</feature>
<keyword evidence="4 9" id="KW-0645">Protease</keyword>
<dbReference type="PROSITE" id="PS00136">
    <property type="entry name" value="SUBTILASE_ASP"/>
    <property type="match status" value="1"/>
</dbReference>
<evidence type="ECO:0000256" key="7">
    <source>
        <dbReference type="ARBA" id="ARBA00022825"/>
    </source>
</evidence>
<dbReference type="SUPFAM" id="SSF52743">
    <property type="entry name" value="Subtilisin-like"/>
    <property type="match status" value="1"/>
</dbReference>
<gene>
    <name evidence="14" type="primary">bprV</name>
    <name evidence="14" type="ORF">LA76x_3983</name>
</gene>
<dbReference type="PANTHER" id="PTHR43806">
    <property type="entry name" value="PEPTIDASE S8"/>
    <property type="match status" value="1"/>
</dbReference>
<evidence type="ECO:0000256" key="4">
    <source>
        <dbReference type="ARBA" id="ARBA00022670"/>
    </source>
</evidence>
<dbReference type="Pfam" id="PF00082">
    <property type="entry name" value="Peptidase_S8"/>
    <property type="match status" value="1"/>
</dbReference>
<dbReference type="PROSITE" id="PS00137">
    <property type="entry name" value="SUBTILASE_HIS"/>
    <property type="match status" value="1"/>
</dbReference>
<dbReference type="Pfam" id="PF01483">
    <property type="entry name" value="P_proprotein"/>
    <property type="match status" value="1"/>
</dbReference>
<feature type="active site" description="Charge relay system" evidence="9">
    <location>
        <position position="412"/>
    </location>
</feature>
<dbReference type="Gene3D" id="2.60.120.260">
    <property type="entry name" value="Galactose-binding domain-like"/>
    <property type="match status" value="1"/>
</dbReference>
<dbReference type="InterPro" id="IPR015500">
    <property type="entry name" value="Peptidase_S8_subtilisin-rel"/>
</dbReference>
<feature type="region of interest" description="Disordered" evidence="11">
    <location>
        <begin position="205"/>
        <end position="228"/>
    </location>
</feature>
<feature type="active site" description="Charge relay system" evidence="9">
    <location>
        <position position="240"/>
    </location>
</feature>
<keyword evidence="7 9" id="KW-0720">Serine protease</keyword>
<dbReference type="InterPro" id="IPR022398">
    <property type="entry name" value="Peptidase_S8_His-AS"/>
</dbReference>
<sequence>MSVRSNRVHALAAATALVLASTVAGSAFAAERVNLSGLQTAAKFDRFIVKYRDGSVERSSAASVQSALSTAATASVGKAKGKAALGLKHLRRTAIGADVVRADRSLDRVEAESLMRQIAADPNVDFVEVDVRRHALLTPNDTHYGVQYGFNGANGGMRADQAWDVSTGSGAVVAVLDTGITPHSDLNANILPGYDFITDTFVSRDGDGRDSNPNDEGDWNNATECDQPGYDVDASDSSWHGTHVAGTVAAVTNNAKGVAGTAFNAKVVPVRVLGRCGGYDSDISDAIVWASGGSVSGIPANANPAEVINLSLGGGGACPSSYQTAINGAVGRGTTIVVAAGNESANVSTSTPANCANVIAVAATTSTGAKASYSNYGTGIDVSAPGDQIASTHNGGTTTQGAEQYVYMSGTSMASPHVAGVVALLQSKATTPKTPAEIETLLKNTARALPGACSGGCGAGIVNAKAALDALGGTPPTGVQTYTNGTDVAIPDNATVESSIVVSGRTGNAPSTASISVNIVHTYKGDLKVDLVAPDGTLYNIHNRTGSGTDNVIGTFTKNLSTETLNGTWKLRVNDNASQDTGRIDTWSITF</sequence>
<organism evidence="14 15">
    <name type="scientific">Lysobacter antibioticus</name>
    <dbReference type="NCBI Taxonomy" id="84531"/>
    <lineage>
        <taxon>Bacteria</taxon>
        <taxon>Pseudomonadati</taxon>
        <taxon>Pseudomonadota</taxon>
        <taxon>Gammaproteobacteria</taxon>
        <taxon>Lysobacterales</taxon>
        <taxon>Lysobacteraceae</taxon>
        <taxon>Lysobacter</taxon>
    </lineage>
</organism>
<evidence type="ECO:0000313" key="14">
    <source>
        <dbReference type="EMBL" id="ALN82099.1"/>
    </source>
</evidence>
<protein>
    <submittedName>
        <fullName evidence="14">Extracellular basic protease</fullName>
        <ecNumber evidence="14">3.4.21.-</ecNumber>
    </submittedName>
</protein>
<dbReference type="EMBL" id="CP011129">
    <property type="protein sequence ID" value="ALN82099.1"/>
    <property type="molecule type" value="Genomic_DNA"/>
</dbReference>
<evidence type="ECO:0000256" key="2">
    <source>
        <dbReference type="ARBA" id="ARBA00011073"/>
    </source>
</evidence>
<dbReference type="KEGG" id="lab:LA76x_3983"/>
<dbReference type="FunFam" id="3.40.50.200:FF:000022">
    <property type="entry name" value="Extracellular protease"/>
    <property type="match status" value="1"/>
</dbReference>
<dbReference type="PROSITE" id="PS00138">
    <property type="entry name" value="SUBTILASE_SER"/>
    <property type="match status" value="1"/>
</dbReference>
<keyword evidence="8" id="KW-0865">Zymogen</keyword>
<feature type="domain" description="P/Homo B" evidence="13">
    <location>
        <begin position="474"/>
        <end position="591"/>
    </location>
</feature>
<evidence type="ECO:0000256" key="1">
    <source>
        <dbReference type="ARBA" id="ARBA00004613"/>
    </source>
</evidence>
<reference evidence="14 15" key="1">
    <citation type="journal article" date="2015" name="BMC Genomics">
        <title>Comparative genomics and metabolic profiling of the genus Lysobacter.</title>
        <authorList>
            <person name="de Bruijn I."/>
            <person name="Cheng X."/>
            <person name="de Jager V."/>
            <person name="Exposito R.G."/>
            <person name="Watrous J."/>
            <person name="Patel N."/>
            <person name="Postma J."/>
            <person name="Dorrestein P.C."/>
            <person name="Kobayashi D."/>
            <person name="Raaijmakers J.M."/>
        </authorList>
    </citation>
    <scope>NUCLEOTIDE SEQUENCE [LARGE SCALE GENOMIC DNA]</scope>
    <source>
        <strain evidence="14 15">76</strain>
    </source>
</reference>
<dbReference type="AlphaFoldDB" id="A0A0S2FEY9"/>
<comment type="subcellular location">
    <subcellularLocation>
        <location evidence="1">Secreted</location>
    </subcellularLocation>
</comment>
<evidence type="ECO:0000256" key="12">
    <source>
        <dbReference type="SAM" id="SignalP"/>
    </source>
</evidence>
<keyword evidence="3" id="KW-0964">Secreted</keyword>
<dbReference type="eggNOG" id="COG4935">
    <property type="taxonomic scope" value="Bacteria"/>
</dbReference>